<feature type="region of interest" description="Disordered" evidence="1">
    <location>
        <begin position="1"/>
        <end position="80"/>
    </location>
</feature>
<dbReference type="InterPro" id="IPR036047">
    <property type="entry name" value="F-box-like_dom_sf"/>
</dbReference>
<dbReference type="HOGENOM" id="CLU_003437_1_0_1"/>
<dbReference type="OrthoDB" id="2322499at2759"/>
<dbReference type="InterPro" id="IPR057214">
    <property type="entry name" value="DUF7892"/>
</dbReference>
<dbReference type="Pfam" id="PF25422">
    <property type="entry name" value="DUF7892"/>
    <property type="match status" value="1"/>
</dbReference>
<reference evidence="3 4" key="1">
    <citation type="submission" date="2015-01" db="EMBL/GenBank/DDBJ databases">
        <title>The Genome Sequence of Exophiala oligosperma CBS72588.</title>
        <authorList>
            <consortium name="The Broad Institute Genomics Platform"/>
            <person name="Cuomo C."/>
            <person name="de Hoog S."/>
            <person name="Gorbushina A."/>
            <person name="Stielow B."/>
            <person name="Teixiera M."/>
            <person name="Abouelleil A."/>
            <person name="Chapman S.B."/>
            <person name="Priest M."/>
            <person name="Young S.K."/>
            <person name="Wortman J."/>
            <person name="Nusbaum C."/>
            <person name="Birren B."/>
        </authorList>
    </citation>
    <scope>NUCLEOTIDE SEQUENCE [LARGE SCALE GENOMIC DNA]</scope>
    <source>
        <strain evidence="3 4">CBS 72588</strain>
    </source>
</reference>
<organism evidence="3 4">
    <name type="scientific">Exophiala oligosperma</name>
    <dbReference type="NCBI Taxonomy" id="215243"/>
    <lineage>
        <taxon>Eukaryota</taxon>
        <taxon>Fungi</taxon>
        <taxon>Dikarya</taxon>
        <taxon>Ascomycota</taxon>
        <taxon>Pezizomycotina</taxon>
        <taxon>Eurotiomycetes</taxon>
        <taxon>Chaetothyriomycetidae</taxon>
        <taxon>Chaetothyriales</taxon>
        <taxon>Herpotrichiellaceae</taxon>
        <taxon>Exophiala</taxon>
    </lineage>
</organism>
<dbReference type="EMBL" id="KN847332">
    <property type="protein sequence ID" value="KIW47654.1"/>
    <property type="molecule type" value="Genomic_DNA"/>
</dbReference>
<feature type="region of interest" description="Disordered" evidence="1">
    <location>
        <begin position="981"/>
        <end position="1008"/>
    </location>
</feature>
<feature type="compositionally biased region" description="Basic and acidic residues" evidence="1">
    <location>
        <begin position="1336"/>
        <end position="1348"/>
    </location>
</feature>
<dbReference type="PROSITE" id="PS50181">
    <property type="entry name" value="FBOX"/>
    <property type="match status" value="1"/>
</dbReference>
<feature type="compositionally biased region" description="Polar residues" evidence="1">
    <location>
        <begin position="388"/>
        <end position="399"/>
    </location>
</feature>
<gene>
    <name evidence="3" type="ORF">PV06_00328</name>
</gene>
<feature type="region of interest" description="Disordered" evidence="1">
    <location>
        <begin position="338"/>
        <end position="411"/>
    </location>
</feature>
<dbReference type="SMART" id="SM00256">
    <property type="entry name" value="FBOX"/>
    <property type="match status" value="1"/>
</dbReference>
<feature type="region of interest" description="Disordered" evidence="1">
    <location>
        <begin position="673"/>
        <end position="697"/>
    </location>
</feature>
<feature type="compositionally biased region" description="Basic and acidic residues" evidence="1">
    <location>
        <begin position="400"/>
        <end position="411"/>
    </location>
</feature>
<feature type="region of interest" description="Disordered" evidence="1">
    <location>
        <begin position="1336"/>
        <end position="1364"/>
    </location>
</feature>
<accession>A0A0D2EI68</accession>
<evidence type="ECO:0000313" key="3">
    <source>
        <dbReference type="EMBL" id="KIW47654.1"/>
    </source>
</evidence>
<dbReference type="Proteomes" id="UP000053342">
    <property type="component" value="Unassembled WGS sequence"/>
</dbReference>
<dbReference type="InterPro" id="IPR001810">
    <property type="entry name" value="F-box_dom"/>
</dbReference>
<dbReference type="Pfam" id="PF12937">
    <property type="entry name" value="F-box-like"/>
    <property type="match status" value="1"/>
</dbReference>
<feature type="compositionally biased region" description="Low complexity" evidence="1">
    <location>
        <begin position="673"/>
        <end position="686"/>
    </location>
</feature>
<feature type="region of interest" description="Disordered" evidence="1">
    <location>
        <begin position="1041"/>
        <end position="1075"/>
    </location>
</feature>
<evidence type="ECO:0000256" key="1">
    <source>
        <dbReference type="SAM" id="MobiDB-lite"/>
    </source>
</evidence>
<keyword evidence="4" id="KW-1185">Reference proteome</keyword>
<feature type="compositionally biased region" description="Polar residues" evidence="1">
    <location>
        <begin position="1053"/>
        <end position="1067"/>
    </location>
</feature>
<feature type="compositionally biased region" description="Low complexity" evidence="1">
    <location>
        <begin position="367"/>
        <end position="380"/>
    </location>
</feature>
<dbReference type="Gene3D" id="1.20.1280.50">
    <property type="match status" value="1"/>
</dbReference>
<dbReference type="GeneID" id="27352402"/>
<dbReference type="CDD" id="cd09917">
    <property type="entry name" value="F-box_SF"/>
    <property type="match status" value="1"/>
</dbReference>
<protein>
    <recommendedName>
        <fullName evidence="2">F-box domain-containing protein</fullName>
    </recommendedName>
</protein>
<sequence>MDFTTSSHHRDAKLPGKRTWTPGTPDRSAGSPLSKPLSGEHASIIQTSDDTLPRKKTKLSSPLPVSSPPRPGGELSRTRRKVEDLPDKILRHIFMFLHPVTLGRLIRVNRRFHSLLDPSVPLQEDLAPTSQIALQSQDKIWAASRRRFLPGFPKPLEKLTELDMWRLIRGRSCQFCHAASSKERSETSTSPWSAGPGPVDVRTIWPFRIRSCGRCLEKRIVKETEVLITGSSVLLPALAYAILTSSLDYVPSTLLERTAPPSHVQLTKYYLKAHLEEMQAERGNVQALGTAALEEWYKGLESLGRDKLLDAAKLEQWELQGGPSKIAVPVADSAFDTIQSTETPVARDRPFPARAQPMQVNQPTTLPPSISGGLSPSSGSMEIDTSRPHTATSFRNLSKQKTEKSKDEAEQVKLTRREAIEQRCLAMKPPIMPATLAFMEAFKASIKIAMPLNENAWEILKPRLLAQRAAAEREERRQNAASMKPDELELFEQEQHVAQENEANMWSELKIPSRDRIQQYARDFIRQTWSDGRGVTKATASKFAAEVLCHVRQRFGEDLAGEDRMLALKGTAFPQDSESLLSRRLKLKDMKWTFDELVKPHTERFGKDLFLCRVCDNTQKLFPFEAVIQHYAAKHTHELSHGNAVVYWDADWPVDPPFDPSPNIPWVQDQNRNLQQQAQHQGQSPAWQPPNSMRSRPQQKVAVQNPAVDVTNLIVEYWRRTDGIWDLSNPVRLYVIIHHVSSRFKRMFNFELGLPLFRDVSFNRSELFFLRNLSGLRCAICAENLRSIPSRQGEGSGIEHDVPNLLSHFQSAHYDLDASSSNLSLHGVSQRPGNGVQGLVWTRDMILLPSSAAIMALRHSRGIDDDKLQVIAEAFPNYFSEASPYVSMGQHTAPLIDAAPLPVPHFAGPLPPRTRNISAYDRGAQPHMARSEESFNAPEDEYDLHRRGHLALHRHPMEGRAVVPPLPLDLLEHRAATSAVERYPSRQEYPSRVFESSPAWETRNRQGPLSRDSMVYSYEDESSKWGSYREPLTAYSETTISEARPNSKAGSRHSFQLSAPSQHSAPQDSLGDDRGSTAAEEFLANFDPMAAQGTAEIGGLSGASFATRNGSRPPETLGSRPSTGLSRNQISHRPLLDATGGSDGSSQRMKTPALAMVESGRTALDDYDRAQPGSYEMAPHLRSAFYLPTGRTGHGDYLDDFPAVQHRTHQDDGLREVIERGPAPAEPLIGARYHPENRYARRLRRYEPSVEVSGQGYRYPAEEAPTRYVEVRDDRRPYYIEHQRYIDERLPADEVVRLGARDAGAGDGGYRMRYHYEGHAFPSATERYRVIEPMDEPGRDHAAEDDGRGVMYEAQYQRRRHEAP</sequence>
<evidence type="ECO:0000313" key="4">
    <source>
        <dbReference type="Proteomes" id="UP000053342"/>
    </source>
</evidence>
<proteinExistence type="predicted"/>
<name>A0A0D2EI68_9EURO</name>
<dbReference type="VEuPathDB" id="FungiDB:PV06_00328"/>
<feature type="compositionally biased region" description="Polar residues" evidence="1">
    <location>
        <begin position="1119"/>
        <end position="1131"/>
    </location>
</feature>
<evidence type="ECO:0000259" key="2">
    <source>
        <dbReference type="PROSITE" id="PS50181"/>
    </source>
</evidence>
<feature type="region of interest" description="Disordered" evidence="1">
    <location>
        <begin position="1100"/>
        <end position="1154"/>
    </location>
</feature>
<dbReference type="RefSeq" id="XP_016267870.1">
    <property type="nucleotide sequence ID" value="XM_016400817.1"/>
</dbReference>
<dbReference type="STRING" id="215243.A0A0D2EI68"/>
<dbReference type="SUPFAM" id="SSF81383">
    <property type="entry name" value="F-box domain"/>
    <property type="match status" value="1"/>
</dbReference>
<feature type="domain" description="F-box" evidence="2">
    <location>
        <begin position="79"/>
        <end position="126"/>
    </location>
</feature>